<evidence type="ECO:0000313" key="2">
    <source>
        <dbReference type="Proteomes" id="UP001596200"/>
    </source>
</evidence>
<dbReference type="RefSeq" id="WP_386421285.1">
    <property type="nucleotide sequence ID" value="NZ_JBHSPU010000079.1"/>
</dbReference>
<sequence>MDRQWPGTDGAWPDGRATEPSVAALRAATRALRFHLDTLPAVFHFDGPGDQFLAESAFPFARWRYGCADSLLGSGMGGTVVGALARSLLDDGLLWQWIAQAPADRRTALLGSMLEERDRICGFLADHEVSCPNRARWFVPLHGVTDLSGTSLAALSAPSLPDPTQLLDLFLASSPARPAPSALVSGSIEGLLKAAKGMLAMPGLRGAVMVLGHAGHGNLLGLQSSIAPGGVPGHDLRDDHEALFMHVAAVGVAVTLLGVCAAVPECWPPEIEQAGFLGTLLQMTEDVVAAARAVHGLGDPKLPASLPPKVRVKPRTRRLRPEALVAPGELLPDIDNAGPVVKAAREYGAFVNSWVTSPWAHGNPKLASVLAYTGAHSTFATVMHTFEEHAAVTSVFAARMLLEEAARFTWLAQDLQDEEEFAQRSTRYFD</sequence>
<dbReference type="Proteomes" id="UP001596200">
    <property type="component" value="Unassembled WGS sequence"/>
</dbReference>
<name>A0ABW1GZV2_9ACTN</name>
<organism evidence="1 2">
    <name type="scientific">Streptomyces pulveraceus</name>
    <dbReference type="NCBI Taxonomy" id="68258"/>
    <lineage>
        <taxon>Bacteria</taxon>
        <taxon>Bacillati</taxon>
        <taxon>Actinomycetota</taxon>
        <taxon>Actinomycetes</taxon>
        <taxon>Kitasatosporales</taxon>
        <taxon>Streptomycetaceae</taxon>
        <taxon>Streptomyces</taxon>
    </lineage>
</organism>
<reference evidence="2" key="1">
    <citation type="journal article" date="2019" name="Int. J. Syst. Evol. Microbiol.">
        <title>The Global Catalogue of Microorganisms (GCM) 10K type strain sequencing project: providing services to taxonomists for standard genome sequencing and annotation.</title>
        <authorList>
            <consortium name="The Broad Institute Genomics Platform"/>
            <consortium name="The Broad Institute Genome Sequencing Center for Infectious Disease"/>
            <person name="Wu L."/>
            <person name="Ma J."/>
        </authorList>
    </citation>
    <scope>NUCLEOTIDE SEQUENCE [LARGE SCALE GENOMIC DNA]</scope>
    <source>
        <strain evidence="2">JCM 4147</strain>
    </source>
</reference>
<keyword evidence="2" id="KW-1185">Reference proteome</keyword>
<protein>
    <submittedName>
        <fullName evidence="1">Uncharacterized protein</fullName>
    </submittedName>
</protein>
<proteinExistence type="predicted"/>
<feature type="non-terminal residue" evidence="1">
    <location>
        <position position="430"/>
    </location>
</feature>
<gene>
    <name evidence="1" type="ORF">ACFP1B_37850</name>
</gene>
<dbReference type="EMBL" id="JBHSPU010000079">
    <property type="protein sequence ID" value="MFC5919159.1"/>
    <property type="molecule type" value="Genomic_DNA"/>
</dbReference>
<comment type="caution">
    <text evidence="1">The sequence shown here is derived from an EMBL/GenBank/DDBJ whole genome shotgun (WGS) entry which is preliminary data.</text>
</comment>
<accession>A0ABW1GZV2</accession>
<evidence type="ECO:0000313" key="1">
    <source>
        <dbReference type="EMBL" id="MFC5919159.1"/>
    </source>
</evidence>